<evidence type="ECO:0000313" key="2">
    <source>
        <dbReference type="Proteomes" id="UP000033188"/>
    </source>
</evidence>
<evidence type="ECO:0000313" key="1">
    <source>
        <dbReference type="EMBL" id="CDR97218.1"/>
    </source>
</evidence>
<dbReference type="AlphaFoldDB" id="A0A061D9K4"/>
<organism evidence="1 2">
    <name type="scientific">Babesia bigemina</name>
    <dbReference type="NCBI Taxonomy" id="5866"/>
    <lineage>
        <taxon>Eukaryota</taxon>
        <taxon>Sar</taxon>
        <taxon>Alveolata</taxon>
        <taxon>Apicomplexa</taxon>
        <taxon>Aconoidasida</taxon>
        <taxon>Piroplasmida</taxon>
        <taxon>Babesiidae</taxon>
        <taxon>Babesia</taxon>
    </lineage>
</organism>
<sequence>MPANWVPTSEMVICRTACGAYLRFRLNRMPKTRQYHRLYSISRYAYISPPGGLLNESGHRGIPTHRSPSLSLPFPYALPQHALIFQRNSHRYLSTKRVIRHIASERSPRGLRHKPPDFWSMMLPTLIPSRVCNTFQ</sequence>
<keyword evidence="2" id="KW-1185">Reference proteome</keyword>
<dbReference type="RefSeq" id="XP_012769404.1">
    <property type="nucleotide sequence ID" value="XM_012913950.1"/>
</dbReference>
<reference evidence="2" key="1">
    <citation type="journal article" date="2014" name="Nucleic Acids Res.">
        <title>The evolutionary dynamics of variant antigen genes in Babesia reveal a history of genomic innovation underlying host-parasite interaction.</title>
        <authorList>
            <person name="Jackson A.P."/>
            <person name="Otto T.D."/>
            <person name="Darby A."/>
            <person name="Ramaprasad A."/>
            <person name="Xia D."/>
            <person name="Echaide I.E."/>
            <person name="Farber M."/>
            <person name="Gahlot S."/>
            <person name="Gamble J."/>
            <person name="Gupta D."/>
            <person name="Gupta Y."/>
            <person name="Jackson L."/>
            <person name="Malandrin L."/>
            <person name="Malas T.B."/>
            <person name="Moussa E."/>
            <person name="Nair M."/>
            <person name="Reid A.J."/>
            <person name="Sanders M."/>
            <person name="Sharma J."/>
            <person name="Tracey A."/>
            <person name="Quail M.A."/>
            <person name="Weir W."/>
            <person name="Wastling J.M."/>
            <person name="Hall N."/>
            <person name="Willadsen P."/>
            <person name="Lingelbach K."/>
            <person name="Shiels B."/>
            <person name="Tait A."/>
            <person name="Berriman M."/>
            <person name="Allred D.R."/>
            <person name="Pain A."/>
        </authorList>
    </citation>
    <scope>NUCLEOTIDE SEQUENCE [LARGE SCALE GENOMIC DNA]</scope>
    <source>
        <strain evidence="2">Bond</strain>
    </source>
</reference>
<accession>A0A061D9K4</accession>
<dbReference type="VEuPathDB" id="PiroplasmaDB:BBBOND_0311210"/>
<name>A0A061D9K4_BABBI</name>
<dbReference type="Proteomes" id="UP000033188">
    <property type="component" value="Chromosome 3"/>
</dbReference>
<dbReference type="GeneID" id="24565759"/>
<protein>
    <submittedName>
        <fullName evidence="1">Uncharacterized protein</fullName>
    </submittedName>
</protein>
<gene>
    <name evidence="1" type="ORF">BBBOND_0311210</name>
</gene>
<proteinExistence type="predicted"/>
<dbReference type="KEGG" id="bbig:BBBOND_0311210"/>
<dbReference type="EMBL" id="LK391709">
    <property type="protein sequence ID" value="CDR97218.1"/>
    <property type="molecule type" value="Genomic_DNA"/>
</dbReference>